<protein>
    <submittedName>
        <fullName evidence="2">Uncharacterized protein</fullName>
    </submittedName>
</protein>
<dbReference type="EMBL" id="MU005976">
    <property type="protein sequence ID" value="KAF2860992.1"/>
    <property type="molecule type" value="Genomic_DNA"/>
</dbReference>
<feature type="compositionally biased region" description="Pro residues" evidence="1">
    <location>
        <begin position="209"/>
        <end position="234"/>
    </location>
</feature>
<evidence type="ECO:0000313" key="3">
    <source>
        <dbReference type="Proteomes" id="UP000799421"/>
    </source>
</evidence>
<dbReference type="AlphaFoldDB" id="A0A6A7C119"/>
<evidence type="ECO:0000256" key="1">
    <source>
        <dbReference type="SAM" id="MobiDB-lite"/>
    </source>
</evidence>
<organism evidence="2 3">
    <name type="scientific">Piedraia hortae CBS 480.64</name>
    <dbReference type="NCBI Taxonomy" id="1314780"/>
    <lineage>
        <taxon>Eukaryota</taxon>
        <taxon>Fungi</taxon>
        <taxon>Dikarya</taxon>
        <taxon>Ascomycota</taxon>
        <taxon>Pezizomycotina</taxon>
        <taxon>Dothideomycetes</taxon>
        <taxon>Dothideomycetidae</taxon>
        <taxon>Capnodiales</taxon>
        <taxon>Piedraiaceae</taxon>
        <taxon>Piedraia</taxon>
    </lineage>
</organism>
<name>A0A6A7C119_9PEZI</name>
<feature type="region of interest" description="Disordered" evidence="1">
    <location>
        <begin position="204"/>
        <end position="234"/>
    </location>
</feature>
<sequence>MATKMELNSKDYDYTVDSSALLQVPVSFRRALKVFLRTRGMYTGRNREDCHTAGVPTHFAGTTGVGRQGVCGHILRANLEILCQETQCFHHSVVRKPLLRTTRESQPTFTYRQPILTTLNLNVTTLSVSALPQAPSRNAPCPAIPQHGLPPRPRTPSEYMPPPPMARSNAPAAFALPYNASTGQLPHRYASYLDFPFGNVPPLDAPNTHVPPPAAPKLQEPPPLVSPPLVPPLL</sequence>
<dbReference type="Proteomes" id="UP000799421">
    <property type="component" value="Unassembled WGS sequence"/>
</dbReference>
<evidence type="ECO:0000313" key="2">
    <source>
        <dbReference type="EMBL" id="KAF2860992.1"/>
    </source>
</evidence>
<proteinExistence type="predicted"/>
<keyword evidence="3" id="KW-1185">Reference proteome</keyword>
<gene>
    <name evidence="2" type="ORF">K470DRAFT_56475</name>
</gene>
<accession>A0A6A7C119</accession>
<reference evidence="2" key="1">
    <citation type="journal article" date="2020" name="Stud. Mycol.">
        <title>101 Dothideomycetes genomes: a test case for predicting lifestyles and emergence of pathogens.</title>
        <authorList>
            <person name="Haridas S."/>
            <person name="Albert R."/>
            <person name="Binder M."/>
            <person name="Bloem J."/>
            <person name="Labutti K."/>
            <person name="Salamov A."/>
            <person name="Andreopoulos B."/>
            <person name="Baker S."/>
            <person name="Barry K."/>
            <person name="Bills G."/>
            <person name="Bluhm B."/>
            <person name="Cannon C."/>
            <person name="Castanera R."/>
            <person name="Culley D."/>
            <person name="Daum C."/>
            <person name="Ezra D."/>
            <person name="Gonzalez J."/>
            <person name="Henrissat B."/>
            <person name="Kuo A."/>
            <person name="Liang C."/>
            <person name="Lipzen A."/>
            <person name="Lutzoni F."/>
            <person name="Magnuson J."/>
            <person name="Mondo S."/>
            <person name="Nolan M."/>
            <person name="Ohm R."/>
            <person name="Pangilinan J."/>
            <person name="Park H.-J."/>
            <person name="Ramirez L."/>
            <person name="Alfaro M."/>
            <person name="Sun H."/>
            <person name="Tritt A."/>
            <person name="Yoshinaga Y."/>
            <person name="Zwiers L.-H."/>
            <person name="Turgeon B."/>
            <person name="Goodwin S."/>
            <person name="Spatafora J."/>
            <person name="Crous P."/>
            <person name="Grigoriev I."/>
        </authorList>
    </citation>
    <scope>NUCLEOTIDE SEQUENCE</scope>
    <source>
        <strain evidence="2">CBS 480.64</strain>
    </source>
</reference>